<evidence type="ECO:0000313" key="2">
    <source>
        <dbReference type="EMBL" id="KAG7300666.1"/>
    </source>
</evidence>
<comment type="caution">
    <text evidence="2">The sequence shown here is derived from an EMBL/GenBank/DDBJ whole genome shotgun (WGS) entry which is preliminary data.</text>
</comment>
<gene>
    <name evidence="2" type="ORF">JYU34_014986</name>
</gene>
<feature type="compositionally biased region" description="Acidic residues" evidence="1">
    <location>
        <begin position="79"/>
        <end position="89"/>
    </location>
</feature>
<organism evidence="2 3">
    <name type="scientific">Plutella xylostella</name>
    <name type="common">Diamondback moth</name>
    <name type="synonym">Plutella maculipennis</name>
    <dbReference type="NCBI Taxonomy" id="51655"/>
    <lineage>
        <taxon>Eukaryota</taxon>
        <taxon>Metazoa</taxon>
        <taxon>Ecdysozoa</taxon>
        <taxon>Arthropoda</taxon>
        <taxon>Hexapoda</taxon>
        <taxon>Insecta</taxon>
        <taxon>Pterygota</taxon>
        <taxon>Neoptera</taxon>
        <taxon>Endopterygota</taxon>
        <taxon>Lepidoptera</taxon>
        <taxon>Glossata</taxon>
        <taxon>Ditrysia</taxon>
        <taxon>Yponomeutoidea</taxon>
        <taxon>Plutellidae</taxon>
        <taxon>Plutella</taxon>
    </lineage>
</organism>
<sequence>MALDKSCPTFLKEKEIRDIMRLENITYRKALHVYLKKREYIMIDKDYDRRIADVPPTNFTGTTYRDVVIGQMHQEEVESMEEGIEEHDENGDRTNKPVKSNKKKFVKKQNNNRKVNENIETPTKAPNIEEEITKEGKLELKILLKKAKEIFTLAGSLEEKIISVIKFIVSESMAFIVKIVRDGEIVGKLWSSFING</sequence>
<dbReference type="Proteomes" id="UP000823941">
    <property type="component" value="Chromosome 20"/>
</dbReference>
<reference evidence="2 3" key="1">
    <citation type="submission" date="2021-06" db="EMBL/GenBank/DDBJ databases">
        <title>A haploid diamondback moth (Plutella xylostella L.) genome assembly resolves 31 chromosomes and identifies a diamide resistance mutation.</title>
        <authorList>
            <person name="Ward C.M."/>
            <person name="Perry K.D."/>
            <person name="Baker G."/>
            <person name="Powis K."/>
            <person name="Heckel D.G."/>
            <person name="Baxter S.W."/>
        </authorList>
    </citation>
    <scope>NUCLEOTIDE SEQUENCE [LARGE SCALE GENOMIC DNA]</scope>
    <source>
        <strain evidence="2 3">LV</strain>
        <tissue evidence="2">Single pupa</tissue>
    </source>
</reference>
<name>A0ABQ7Q5Z9_PLUXY</name>
<keyword evidence="3" id="KW-1185">Reference proteome</keyword>
<protein>
    <submittedName>
        <fullName evidence="2">Uncharacterized protein</fullName>
    </submittedName>
</protein>
<dbReference type="EMBL" id="JAHIBW010000020">
    <property type="protein sequence ID" value="KAG7300666.1"/>
    <property type="molecule type" value="Genomic_DNA"/>
</dbReference>
<proteinExistence type="predicted"/>
<feature type="region of interest" description="Disordered" evidence="1">
    <location>
        <begin position="79"/>
        <end position="107"/>
    </location>
</feature>
<evidence type="ECO:0000256" key="1">
    <source>
        <dbReference type="SAM" id="MobiDB-lite"/>
    </source>
</evidence>
<accession>A0ABQ7Q5Z9</accession>
<evidence type="ECO:0000313" key="3">
    <source>
        <dbReference type="Proteomes" id="UP000823941"/>
    </source>
</evidence>